<evidence type="ECO:0000313" key="1">
    <source>
        <dbReference type="EMBL" id="KAG9334558.1"/>
    </source>
</evidence>
<comment type="caution">
    <text evidence="1">The sequence shown here is derived from an EMBL/GenBank/DDBJ whole genome shotgun (WGS) entry which is preliminary data.</text>
</comment>
<sequence length="115" mass="12838">MATYVRMLGESYTSIQPTALKSPGMSRFREDTTTGSASRLACCSSSRCPVSRSRVSRSRVSRTRVSRSCRGEKCSCPVRRYNVTLSCVQMFSDCSLTEVLLITLKSQEENTFTAR</sequence>
<reference evidence="1" key="1">
    <citation type="thesis" date="2021" institute="BYU ScholarsArchive" country="Provo, UT, USA">
        <title>Applications of and Algorithms for Genome Assembly and Genomic Analyses with an Emphasis on Marine Teleosts.</title>
        <authorList>
            <person name="Pickett B.D."/>
        </authorList>
    </citation>
    <scope>NUCLEOTIDE SEQUENCE</scope>
    <source>
        <strain evidence="1">HI-2016</strain>
    </source>
</reference>
<dbReference type="AlphaFoldDB" id="A0A8T2N9S3"/>
<evidence type="ECO:0000313" key="2">
    <source>
        <dbReference type="Proteomes" id="UP000824540"/>
    </source>
</evidence>
<gene>
    <name evidence="1" type="ORF">JZ751_007494</name>
</gene>
<keyword evidence="2" id="KW-1185">Reference proteome</keyword>
<accession>A0A8T2N9S3</accession>
<dbReference type="EMBL" id="JAFBMS010000145">
    <property type="protein sequence ID" value="KAG9334558.1"/>
    <property type="molecule type" value="Genomic_DNA"/>
</dbReference>
<organism evidence="1 2">
    <name type="scientific">Albula glossodonta</name>
    <name type="common">roundjaw bonefish</name>
    <dbReference type="NCBI Taxonomy" id="121402"/>
    <lineage>
        <taxon>Eukaryota</taxon>
        <taxon>Metazoa</taxon>
        <taxon>Chordata</taxon>
        <taxon>Craniata</taxon>
        <taxon>Vertebrata</taxon>
        <taxon>Euteleostomi</taxon>
        <taxon>Actinopterygii</taxon>
        <taxon>Neopterygii</taxon>
        <taxon>Teleostei</taxon>
        <taxon>Albuliformes</taxon>
        <taxon>Albulidae</taxon>
        <taxon>Albula</taxon>
    </lineage>
</organism>
<proteinExistence type="predicted"/>
<dbReference type="Proteomes" id="UP000824540">
    <property type="component" value="Unassembled WGS sequence"/>
</dbReference>
<protein>
    <submittedName>
        <fullName evidence="1">Uncharacterized protein</fullName>
    </submittedName>
</protein>
<name>A0A8T2N9S3_9TELE</name>